<feature type="transmembrane region" description="Helical" evidence="1">
    <location>
        <begin position="63"/>
        <end position="90"/>
    </location>
</feature>
<keyword evidence="1" id="KW-1133">Transmembrane helix</keyword>
<gene>
    <name evidence="2" type="ORF">Pma05_83670</name>
</gene>
<evidence type="ECO:0000313" key="2">
    <source>
        <dbReference type="EMBL" id="GIH01795.1"/>
    </source>
</evidence>
<evidence type="ECO:0008006" key="4">
    <source>
        <dbReference type="Google" id="ProtNLM"/>
    </source>
</evidence>
<organism evidence="2 3">
    <name type="scientific">Plantactinospora mayteni</name>
    <dbReference type="NCBI Taxonomy" id="566021"/>
    <lineage>
        <taxon>Bacteria</taxon>
        <taxon>Bacillati</taxon>
        <taxon>Actinomycetota</taxon>
        <taxon>Actinomycetes</taxon>
        <taxon>Micromonosporales</taxon>
        <taxon>Micromonosporaceae</taxon>
        <taxon>Plantactinospora</taxon>
    </lineage>
</organism>
<sequence length="103" mass="10662">MSTLATVTGLVMGGGLVGAGLLIVLTGHMPGFPGPIRDAGAMFALPGLGLLLIQGMGHGSGVLALICGLAAFASFSWGTWLGFRYLPLVLARSRDRKRRAEPR</sequence>
<feature type="transmembrane region" description="Helical" evidence="1">
    <location>
        <begin position="6"/>
        <end position="27"/>
    </location>
</feature>
<keyword evidence="3" id="KW-1185">Reference proteome</keyword>
<proteinExistence type="predicted"/>
<evidence type="ECO:0000256" key="1">
    <source>
        <dbReference type="SAM" id="Phobius"/>
    </source>
</evidence>
<protein>
    <recommendedName>
        <fullName evidence="4">Integral membrane protein</fullName>
    </recommendedName>
</protein>
<keyword evidence="1" id="KW-0472">Membrane</keyword>
<name>A0ABQ4F4H8_9ACTN</name>
<reference evidence="2 3" key="1">
    <citation type="submission" date="2021-01" db="EMBL/GenBank/DDBJ databases">
        <title>Whole genome shotgun sequence of Plantactinospora mayteni NBRC 109088.</title>
        <authorList>
            <person name="Komaki H."/>
            <person name="Tamura T."/>
        </authorList>
    </citation>
    <scope>NUCLEOTIDE SEQUENCE [LARGE SCALE GENOMIC DNA]</scope>
    <source>
        <strain evidence="2 3">NBRC 109088</strain>
    </source>
</reference>
<keyword evidence="1" id="KW-0812">Transmembrane</keyword>
<dbReference type="EMBL" id="BONX01000086">
    <property type="protein sequence ID" value="GIH01795.1"/>
    <property type="molecule type" value="Genomic_DNA"/>
</dbReference>
<dbReference type="Proteomes" id="UP000621500">
    <property type="component" value="Unassembled WGS sequence"/>
</dbReference>
<accession>A0ABQ4F4H8</accession>
<evidence type="ECO:0000313" key="3">
    <source>
        <dbReference type="Proteomes" id="UP000621500"/>
    </source>
</evidence>
<dbReference type="RefSeq" id="WP_203863011.1">
    <property type="nucleotide sequence ID" value="NZ_BAAAZQ010000049.1"/>
</dbReference>
<comment type="caution">
    <text evidence="2">The sequence shown here is derived from an EMBL/GenBank/DDBJ whole genome shotgun (WGS) entry which is preliminary data.</text>
</comment>